<reference evidence="1" key="1">
    <citation type="journal article" date="2020" name="mSystems">
        <title>Genome- and Community-Level Interaction Insights into Carbon Utilization and Element Cycling Functions of Hydrothermarchaeota in Hydrothermal Sediment.</title>
        <authorList>
            <person name="Zhou Z."/>
            <person name="Liu Y."/>
            <person name="Xu W."/>
            <person name="Pan J."/>
            <person name="Luo Z.H."/>
            <person name="Li M."/>
        </authorList>
    </citation>
    <scope>NUCLEOTIDE SEQUENCE [LARGE SCALE GENOMIC DNA]</scope>
    <source>
        <strain evidence="1">SpSt-418</strain>
    </source>
</reference>
<proteinExistence type="predicted"/>
<dbReference type="AlphaFoldDB" id="A0A7C3KCG5"/>
<evidence type="ECO:0000313" key="1">
    <source>
        <dbReference type="EMBL" id="HFM96983.1"/>
    </source>
</evidence>
<name>A0A7C3KCG5_9CYAN</name>
<dbReference type="EMBL" id="DSRU01000049">
    <property type="protein sequence ID" value="HFM96983.1"/>
    <property type="molecule type" value="Genomic_DNA"/>
</dbReference>
<dbReference type="PANTHER" id="PTHR33975">
    <property type="entry name" value="MYELIN-ASSOCIATED OLIGODENDROCYTE BASIC PROTEIN"/>
    <property type="match status" value="1"/>
</dbReference>
<dbReference type="Pfam" id="PF07466">
    <property type="entry name" value="DUF1517"/>
    <property type="match status" value="1"/>
</dbReference>
<gene>
    <name evidence="1" type="ORF">ENR64_04300</name>
</gene>
<dbReference type="InterPro" id="IPR010903">
    <property type="entry name" value="DUF1517"/>
</dbReference>
<accession>A0A7C3KCG5</accession>
<sequence>MTESDQVTPTTVSDELSNDVMTVTRLQVAIAAAESPAQSALTKLTLETDTSTPAGLFDLLQQVTQLLLEQRDTWTHFGASSESFEAIAAAEERFNQLSLQERAKFSAETLTNVDGVVRQKTEQAEPKTETDGYLVVTLLLGTAHDAPLFTEVTQVDQMRDRLQTILMLDPAYLLVLEVLWTPQQTDEVLSAAELETYFGDLGAIA</sequence>
<comment type="caution">
    <text evidence="1">The sequence shown here is derived from an EMBL/GenBank/DDBJ whole genome shotgun (WGS) entry which is preliminary data.</text>
</comment>
<dbReference type="PANTHER" id="PTHR33975:SF2">
    <property type="entry name" value="MYELIN-ASSOCIATED OLIGODENDROCYTE BASIC PROTEIN"/>
    <property type="match status" value="1"/>
</dbReference>
<dbReference type="InterPro" id="IPR053023">
    <property type="entry name" value="FLAP_modulator"/>
</dbReference>
<protein>
    <submittedName>
        <fullName evidence="1">DUF1517 domain-containing protein</fullName>
    </submittedName>
</protein>
<organism evidence="1">
    <name type="scientific">Oscillatoriales cyanobacterium SpSt-418</name>
    <dbReference type="NCBI Taxonomy" id="2282169"/>
    <lineage>
        <taxon>Bacteria</taxon>
        <taxon>Bacillati</taxon>
        <taxon>Cyanobacteriota</taxon>
        <taxon>Cyanophyceae</taxon>
        <taxon>Oscillatoriophycideae</taxon>
        <taxon>Oscillatoriales</taxon>
    </lineage>
</organism>